<dbReference type="GO" id="GO:0005774">
    <property type="term" value="C:vacuolar membrane"/>
    <property type="evidence" value="ECO:0007669"/>
    <property type="project" value="UniProtKB-SubCell"/>
</dbReference>
<keyword evidence="7 11" id="KW-0472">Membrane</keyword>
<evidence type="ECO:0000313" key="13">
    <source>
        <dbReference type="Proteomes" id="UP000233551"/>
    </source>
</evidence>
<comment type="subcellular location">
    <subcellularLocation>
        <location evidence="1">Vacuole membrane</location>
        <topology evidence="1">Multi-pass membrane protein</topology>
    </subcellularLocation>
</comment>
<keyword evidence="13" id="KW-1185">Reference proteome</keyword>
<feature type="transmembrane region" description="Helical" evidence="11">
    <location>
        <begin position="512"/>
        <end position="534"/>
    </location>
</feature>
<dbReference type="InterPro" id="IPR008217">
    <property type="entry name" value="Ccc1_fam"/>
</dbReference>
<accession>A0A2I0IK32</accession>
<keyword evidence="9" id="KW-0175">Coiled coil</keyword>
<proteinExistence type="inferred from homology"/>
<evidence type="ECO:0000256" key="4">
    <source>
        <dbReference type="ARBA" id="ARBA00022554"/>
    </source>
</evidence>
<keyword evidence="5 11" id="KW-0812">Transmembrane</keyword>
<evidence type="ECO:0000256" key="8">
    <source>
        <dbReference type="ARBA" id="ARBA00044464"/>
    </source>
</evidence>
<dbReference type="GO" id="GO:0030026">
    <property type="term" value="P:intracellular manganese ion homeostasis"/>
    <property type="evidence" value="ECO:0007669"/>
    <property type="project" value="InterPro"/>
</dbReference>
<dbReference type="Proteomes" id="UP000233551">
    <property type="component" value="Unassembled WGS sequence"/>
</dbReference>
<evidence type="ECO:0000313" key="12">
    <source>
        <dbReference type="EMBL" id="PKI44060.1"/>
    </source>
</evidence>
<feature type="region of interest" description="Disordered" evidence="10">
    <location>
        <begin position="253"/>
        <end position="307"/>
    </location>
</feature>
<evidence type="ECO:0000256" key="3">
    <source>
        <dbReference type="ARBA" id="ARBA00022496"/>
    </source>
</evidence>
<dbReference type="GO" id="GO:0005384">
    <property type="term" value="F:manganese ion transmembrane transporter activity"/>
    <property type="evidence" value="ECO:0007669"/>
    <property type="project" value="InterPro"/>
</dbReference>
<comment type="caution">
    <text evidence="12">The sequence shown here is derived from an EMBL/GenBank/DDBJ whole genome shotgun (WGS) entry which is preliminary data.</text>
</comment>
<dbReference type="PANTHER" id="PTHR31851">
    <property type="entry name" value="FE(2+)/MN(2+) TRANSPORTER PCL1"/>
    <property type="match status" value="1"/>
</dbReference>
<dbReference type="Pfam" id="PF01988">
    <property type="entry name" value="VIT1"/>
    <property type="match status" value="1"/>
</dbReference>
<reference evidence="12 13" key="1">
    <citation type="submission" date="2017-11" db="EMBL/GenBank/DDBJ databases">
        <title>De-novo sequencing of pomegranate (Punica granatum L.) genome.</title>
        <authorList>
            <person name="Akparov Z."/>
            <person name="Amiraslanov A."/>
            <person name="Hajiyeva S."/>
            <person name="Abbasov M."/>
            <person name="Kaur K."/>
            <person name="Hamwieh A."/>
            <person name="Solovyev V."/>
            <person name="Salamov A."/>
            <person name="Braich B."/>
            <person name="Kosarev P."/>
            <person name="Mahmoud A."/>
            <person name="Hajiyev E."/>
            <person name="Babayeva S."/>
            <person name="Izzatullayeva V."/>
            <person name="Mammadov A."/>
            <person name="Mammadov A."/>
            <person name="Sharifova S."/>
            <person name="Ojaghi J."/>
            <person name="Eynullazada K."/>
            <person name="Bayramov B."/>
            <person name="Abdulazimova A."/>
            <person name="Shahmuradov I."/>
        </authorList>
    </citation>
    <scope>NUCLEOTIDE SEQUENCE [LARGE SCALE GENOMIC DNA]</scope>
    <source>
        <strain evidence="13">cv. AG2017</strain>
        <tissue evidence="12">Leaf</tissue>
    </source>
</reference>
<evidence type="ECO:0000256" key="9">
    <source>
        <dbReference type="SAM" id="Coils"/>
    </source>
</evidence>
<keyword evidence="4" id="KW-0926">Vacuole</keyword>
<evidence type="ECO:0000256" key="10">
    <source>
        <dbReference type="SAM" id="MobiDB-lite"/>
    </source>
</evidence>
<keyword evidence="3" id="KW-0408">Iron</keyword>
<evidence type="ECO:0000256" key="2">
    <source>
        <dbReference type="ARBA" id="ARBA00007049"/>
    </source>
</evidence>
<feature type="region of interest" description="Disordered" evidence="10">
    <location>
        <begin position="325"/>
        <end position="345"/>
    </location>
</feature>
<feature type="transmembrane region" description="Helical" evidence="11">
    <location>
        <begin position="540"/>
        <end position="558"/>
    </location>
</feature>
<dbReference type="EMBL" id="PGOL01002952">
    <property type="protein sequence ID" value="PKI44060.1"/>
    <property type="molecule type" value="Genomic_DNA"/>
</dbReference>
<keyword evidence="3" id="KW-0410">Iron transport</keyword>
<evidence type="ECO:0000256" key="7">
    <source>
        <dbReference type="ARBA" id="ARBA00023136"/>
    </source>
</evidence>
<feature type="coiled-coil region" evidence="9">
    <location>
        <begin position="462"/>
        <end position="496"/>
    </location>
</feature>
<evidence type="ECO:0000256" key="11">
    <source>
        <dbReference type="SAM" id="Phobius"/>
    </source>
</evidence>
<keyword evidence="3" id="KW-0406">Ion transport</keyword>
<keyword evidence="3" id="KW-0813">Transport</keyword>
<dbReference type="STRING" id="22663.A0A2I0IK32"/>
<organism evidence="12 13">
    <name type="scientific">Punica granatum</name>
    <name type="common">Pomegranate</name>
    <dbReference type="NCBI Taxonomy" id="22663"/>
    <lineage>
        <taxon>Eukaryota</taxon>
        <taxon>Viridiplantae</taxon>
        <taxon>Streptophyta</taxon>
        <taxon>Embryophyta</taxon>
        <taxon>Tracheophyta</taxon>
        <taxon>Spermatophyta</taxon>
        <taxon>Magnoliopsida</taxon>
        <taxon>eudicotyledons</taxon>
        <taxon>Gunneridae</taxon>
        <taxon>Pentapetalae</taxon>
        <taxon>rosids</taxon>
        <taxon>malvids</taxon>
        <taxon>Myrtales</taxon>
        <taxon>Lythraceae</taxon>
        <taxon>Punica</taxon>
    </lineage>
</organism>
<gene>
    <name evidence="12" type="ORF">CRG98_035547</name>
</gene>
<evidence type="ECO:0000256" key="6">
    <source>
        <dbReference type="ARBA" id="ARBA00022989"/>
    </source>
</evidence>
<protein>
    <submittedName>
        <fullName evidence="12">Uncharacterized protein</fullName>
    </submittedName>
</protein>
<dbReference type="GO" id="GO:0006826">
    <property type="term" value="P:iron ion transport"/>
    <property type="evidence" value="ECO:0007669"/>
    <property type="project" value="UniProtKB-KW"/>
</dbReference>
<feature type="transmembrane region" description="Helical" evidence="11">
    <location>
        <begin position="603"/>
        <end position="622"/>
    </location>
</feature>
<comment type="similarity">
    <text evidence="2">Belongs to the CCC1 family.</text>
</comment>
<dbReference type="AlphaFoldDB" id="A0A2I0IK32"/>
<evidence type="ECO:0000256" key="5">
    <source>
        <dbReference type="ARBA" id="ARBA00022692"/>
    </source>
</evidence>
<evidence type="ECO:0000256" key="1">
    <source>
        <dbReference type="ARBA" id="ARBA00004128"/>
    </source>
</evidence>
<feature type="transmembrane region" description="Helical" evidence="11">
    <location>
        <begin position="667"/>
        <end position="685"/>
    </location>
</feature>
<name>A0A2I0IK32_PUNGR</name>
<keyword evidence="6 11" id="KW-1133">Transmembrane helix</keyword>
<sequence length="691" mass="73905">MDKTKGQKKMLKCRQRDSKAMNENARNLNQVLHSSSIKTADQQTKLRRESSSSVLQFLPFRLRLRLHCPSLRPFIFRHWLLRFQHQLLIVRHSVVCGQLRLVAVQRCVICRQIWLIAVHLCIICRQFCLISVRVGSIHYKLSLSVVRRTGCSCCSVPFRDSVLSCGSVGPVLIWGPFLLRSVQLRVPARPCLGWHPPPLAPPLPFSGRRRLLLLDLLRLLFGAPAAAAAPCPFGTPSSVEAVSGPSLASGSSSPSFGMASSTASTTSSLLGMPSPAASGPSPFGAPAPASAASSGSLSGAAAAPSTGSSGLFEAITTKLGRLKKASGLGHGDVGEKGGSRRRRGGVRRVGLIANGLGFGPRAQIRPALCASVGRIWNRGISPIPRFCDSAPDSADPDSAIGSESYDPSRIIESYDSTIRIVILRTMITTAAATAATTSSVASSSSAASAATTGSFTGFAARVLELETLLVAAEHKNVELEERISSLERQLQNRREAVVEGSFSKKLRRASYCAMRGAMTVASIIIGIGAEIGNWHEMVEVSFSGFIGAILAFAIEELLTAWSDKKTTEALLKLARASREATEETVELGRVPPIPISADIPRPWLFAALKGVCFAAGSIPPLLSAVLIKNYTLRMWMVVVVATTIFLLTGIVGGFLEKASVVHSPVRVVVAGWFSIGISFAFSWIFDRIELG</sequence>
<comment type="catalytic activity">
    <reaction evidence="8">
        <text>Fe(2+)(in) = Fe(2+)(out)</text>
        <dbReference type="Rhea" id="RHEA:28486"/>
        <dbReference type="ChEBI" id="CHEBI:29033"/>
    </reaction>
    <physiologicalReaction direction="left-to-right" evidence="8">
        <dbReference type="Rhea" id="RHEA:28487"/>
    </physiologicalReaction>
</comment>
<feature type="transmembrane region" description="Helical" evidence="11">
    <location>
        <begin position="634"/>
        <end position="655"/>
    </location>
</feature>